<dbReference type="Proteomes" id="UP000835052">
    <property type="component" value="Unassembled WGS sequence"/>
</dbReference>
<protein>
    <recommendedName>
        <fullName evidence="3">Globin domain-containing protein</fullName>
    </recommendedName>
</protein>
<dbReference type="InterPro" id="IPR009050">
    <property type="entry name" value="Globin-like_sf"/>
</dbReference>
<dbReference type="InterPro" id="IPR000971">
    <property type="entry name" value="Globin"/>
</dbReference>
<accession>A0A8S1H294</accession>
<keyword evidence="1" id="KW-0479">Metal-binding</keyword>
<organism evidence="4 5">
    <name type="scientific">Caenorhabditis auriculariae</name>
    <dbReference type="NCBI Taxonomy" id="2777116"/>
    <lineage>
        <taxon>Eukaryota</taxon>
        <taxon>Metazoa</taxon>
        <taxon>Ecdysozoa</taxon>
        <taxon>Nematoda</taxon>
        <taxon>Chromadorea</taxon>
        <taxon>Rhabditida</taxon>
        <taxon>Rhabditina</taxon>
        <taxon>Rhabditomorpha</taxon>
        <taxon>Rhabditoidea</taxon>
        <taxon>Rhabditidae</taxon>
        <taxon>Peloderinae</taxon>
        <taxon>Caenorhabditis</taxon>
    </lineage>
</organism>
<dbReference type="EMBL" id="CAJGYM010000010">
    <property type="protein sequence ID" value="CAD6189284.1"/>
    <property type="molecule type" value="Genomic_DNA"/>
</dbReference>
<feature type="compositionally biased region" description="Polar residues" evidence="2">
    <location>
        <begin position="50"/>
        <end position="61"/>
    </location>
</feature>
<comment type="caution">
    <text evidence="4">The sequence shown here is derived from an EMBL/GenBank/DDBJ whole genome shotgun (WGS) entry which is preliminary data.</text>
</comment>
<evidence type="ECO:0000313" key="5">
    <source>
        <dbReference type="Proteomes" id="UP000835052"/>
    </source>
</evidence>
<evidence type="ECO:0000259" key="3">
    <source>
        <dbReference type="PROSITE" id="PS01033"/>
    </source>
</evidence>
<evidence type="ECO:0000256" key="2">
    <source>
        <dbReference type="SAM" id="MobiDB-lite"/>
    </source>
</evidence>
<dbReference type="CDD" id="cd01040">
    <property type="entry name" value="Mb-like"/>
    <property type="match status" value="1"/>
</dbReference>
<dbReference type="GO" id="GO:0020037">
    <property type="term" value="F:heme binding"/>
    <property type="evidence" value="ECO:0007669"/>
    <property type="project" value="InterPro"/>
</dbReference>
<dbReference type="PANTHER" id="PTHR47768">
    <property type="entry name" value="GLOBIN RELATED-RELATED"/>
    <property type="match status" value="1"/>
</dbReference>
<evidence type="ECO:0000256" key="1">
    <source>
        <dbReference type="RuleBase" id="RU000356"/>
    </source>
</evidence>
<dbReference type="PROSITE" id="PS01033">
    <property type="entry name" value="GLOBIN"/>
    <property type="match status" value="1"/>
</dbReference>
<gene>
    <name evidence="4" type="ORF">CAUJ_LOCUS5203</name>
</gene>
<proteinExistence type="inferred from homology"/>
<dbReference type="PANTHER" id="PTHR47768:SF2">
    <property type="entry name" value="GLOBIN-RELATED"/>
    <property type="match status" value="1"/>
</dbReference>
<feature type="compositionally biased region" description="Polar residues" evidence="2">
    <location>
        <begin position="29"/>
        <end position="42"/>
    </location>
</feature>
<dbReference type="SUPFAM" id="SSF46458">
    <property type="entry name" value="Globin-like"/>
    <property type="match status" value="1"/>
</dbReference>
<dbReference type="InterPro" id="IPR044399">
    <property type="entry name" value="Mb-like_M"/>
</dbReference>
<name>A0A8S1H294_9PELO</name>
<evidence type="ECO:0000313" key="4">
    <source>
        <dbReference type="EMBL" id="CAD6189284.1"/>
    </source>
</evidence>
<dbReference type="AlphaFoldDB" id="A0A8S1H294"/>
<feature type="compositionally biased region" description="Basic and acidic residues" evidence="2">
    <location>
        <begin position="64"/>
        <end position="81"/>
    </location>
</feature>
<keyword evidence="5" id="KW-1185">Reference proteome</keyword>
<dbReference type="Gene3D" id="1.10.490.10">
    <property type="entry name" value="Globins"/>
    <property type="match status" value="1"/>
</dbReference>
<keyword evidence="1" id="KW-0349">Heme</keyword>
<dbReference type="Pfam" id="PF00042">
    <property type="entry name" value="Globin"/>
    <property type="match status" value="1"/>
</dbReference>
<reference evidence="4" key="1">
    <citation type="submission" date="2020-10" db="EMBL/GenBank/DDBJ databases">
        <authorList>
            <person name="Kikuchi T."/>
        </authorList>
    </citation>
    <scope>NUCLEOTIDE SEQUENCE</scope>
    <source>
        <strain evidence="4">NKZ352</strain>
    </source>
</reference>
<dbReference type="GO" id="GO:0005344">
    <property type="term" value="F:oxygen carrier activity"/>
    <property type="evidence" value="ECO:0007669"/>
    <property type="project" value="UniProtKB-KW"/>
</dbReference>
<feature type="domain" description="Globin" evidence="3">
    <location>
        <begin position="92"/>
        <end position="241"/>
    </location>
</feature>
<feature type="compositionally biased region" description="Basic and acidic residues" evidence="2">
    <location>
        <begin position="7"/>
        <end position="21"/>
    </location>
</feature>
<dbReference type="OrthoDB" id="5825062at2759"/>
<keyword evidence="1" id="KW-0813">Transport</keyword>
<dbReference type="InterPro" id="IPR053341">
    <property type="entry name" value="Oxidative_stress_globin-like"/>
</dbReference>
<dbReference type="GO" id="GO:0019825">
    <property type="term" value="F:oxygen binding"/>
    <property type="evidence" value="ECO:0007669"/>
    <property type="project" value="InterPro"/>
</dbReference>
<comment type="similarity">
    <text evidence="1">Belongs to the globin family.</text>
</comment>
<dbReference type="InterPro" id="IPR012292">
    <property type="entry name" value="Globin/Proto"/>
</dbReference>
<keyword evidence="1" id="KW-0408">Iron</keyword>
<sequence length="271" mass="30901">MGAEGSKCPHESLAEKRYKIERPKKKRASSSVCGETALQASHTPKHSSIGDAQTTSRSSIEPSVRSREPSDNSENDQNRELESLKGVPCKHFLTRRERVLLEQSWRKTKKTGADHVGAKIFFMVLTAQPDIKAIFGLEKIPTGRLKYDPRFRQHALVYTKTLDYVIRNIEFPGKIEVYFESLGKRHVALQGRGFNPVYWETFAECMTQAAVEWEANRQRPTLGAWRNLISCIISFMRGGFDEEKAKGKTYTYTQPYAGRTRRPAGSYAHFH</sequence>
<keyword evidence="1" id="KW-0561">Oxygen transport</keyword>
<feature type="region of interest" description="Disordered" evidence="2">
    <location>
        <begin position="1"/>
        <end position="81"/>
    </location>
</feature>